<dbReference type="PROSITE" id="PS51257">
    <property type="entry name" value="PROKAR_LIPOPROTEIN"/>
    <property type="match status" value="1"/>
</dbReference>
<evidence type="ECO:0000313" key="1">
    <source>
        <dbReference type="EMBL" id="WAC12505.1"/>
    </source>
</evidence>
<reference evidence="1" key="1">
    <citation type="submission" date="2022-11" db="EMBL/GenBank/DDBJ databases">
        <title>Dyadobacter pollutisoli sp. nov., isolated from plastic dumped soil.</title>
        <authorList>
            <person name="Kim J.M."/>
            <person name="Kim K.R."/>
            <person name="Lee J.K."/>
            <person name="Hao L."/>
            <person name="Jeon C.O."/>
        </authorList>
    </citation>
    <scope>NUCLEOTIDE SEQUENCE</scope>
    <source>
        <strain evidence="1">U1</strain>
    </source>
</reference>
<dbReference type="RefSeq" id="WP_244825159.1">
    <property type="nucleotide sequence ID" value="NZ_CP112998.1"/>
</dbReference>
<gene>
    <name evidence="1" type="ORF">ON006_00795</name>
</gene>
<name>A0A9E8N9L6_9BACT</name>
<sequence length="131" mass="14826">MIRNFSFYLLLLAVGLFTSCDDKVDVRSKTFCVQVEYVREYHCTSSEPVHVVEFLSPNSLATKITHINASVAKYQAAMLDLPDSVLVTGKNFYMQFHRDANREKKAALGYCTMEYLPVNILVCEAISKSCL</sequence>
<protein>
    <submittedName>
        <fullName evidence="1">Uncharacterized protein</fullName>
    </submittedName>
</protein>
<keyword evidence="2" id="KW-1185">Reference proteome</keyword>
<dbReference type="KEGG" id="dpf:ON006_00795"/>
<dbReference type="AlphaFoldDB" id="A0A9E8N9L6"/>
<proteinExistence type="predicted"/>
<dbReference type="EMBL" id="CP112998">
    <property type="protein sequence ID" value="WAC12505.1"/>
    <property type="molecule type" value="Genomic_DNA"/>
</dbReference>
<evidence type="ECO:0000313" key="2">
    <source>
        <dbReference type="Proteomes" id="UP001164653"/>
    </source>
</evidence>
<accession>A0A9E8N9L6</accession>
<dbReference type="Proteomes" id="UP001164653">
    <property type="component" value="Chromosome"/>
</dbReference>
<organism evidence="1 2">
    <name type="scientific">Dyadobacter pollutisoli</name>
    <dbReference type="NCBI Taxonomy" id="2910158"/>
    <lineage>
        <taxon>Bacteria</taxon>
        <taxon>Pseudomonadati</taxon>
        <taxon>Bacteroidota</taxon>
        <taxon>Cytophagia</taxon>
        <taxon>Cytophagales</taxon>
        <taxon>Spirosomataceae</taxon>
        <taxon>Dyadobacter</taxon>
    </lineage>
</organism>